<dbReference type="EMBL" id="KZ772738">
    <property type="protein sequence ID" value="PTQ36090.1"/>
    <property type="molecule type" value="Genomic_DNA"/>
</dbReference>
<name>A0A2R6WQE6_MARPO</name>
<dbReference type="Proteomes" id="UP000244005">
    <property type="component" value="Unassembled WGS sequence"/>
</dbReference>
<accession>A0A2R6WQE6</accession>
<protein>
    <submittedName>
        <fullName evidence="1">Uncharacterized protein</fullName>
    </submittedName>
</protein>
<reference evidence="2" key="1">
    <citation type="journal article" date="2017" name="Cell">
        <title>Insights into land plant evolution garnered from the Marchantia polymorpha genome.</title>
        <authorList>
            <person name="Bowman J.L."/>
            <person name="Kohchi T."/>
            <person name="Yamato K.T."/>
            <person name="Jenkins J."/>
            <person name="Shu S."/>
            <person name="Ishizaki K."/>
            <person name="Yamaoka S."/>
            <person name="Nishihama R."/>
            <person name="Nakamura Y."/>
            <person name="Berger F."/>
            <person name="Adam C."/>
            <person name="Aki S.S."/>
            <person name="Althoff F."/>
            <person name="Araki T."/>
            <person name="Arteaga-Vazquez M.A."/>
            <person name="Balasubrmanian S."/>
            <person name="Barry K."/>
            <person name="Bauer D."/>
            <person name="Boehm C.R."/>
            <person name="Briginshaw L."/>
            <person name="Caballero-Perez J."/>
            <person name="Catarino B."/>
            <person name="Chen F."/>
            <person name="Chiyoda S."/>
            <person name="Chovatia M."/>
            <person name="Davies K.M."/>
            <person name="Delmans M."/>
            <person name="Demura T."/>
            <person name="Dierschke T."/>
            <person name="Dolan L."/>
            <person name="Dorantes-Acosta A.E."/>
            <person name="Eklund D.M."/>
            <person name="Florent S.N."/>
            <person name="Flores-Sandoval E."/>
            <person name="Fujiyama A."/>
            <person name="Fukuzawa H."/>
            <person name="Galik B."/>
            <person name="Grimanelli D."/>
            <person name="Grimwood J."/>
            <person name="Grossniklaus U."/>
            <person name="Hamada T."/>
            <person name="Haseloff J."/>
            <person name="Hetherington A.J."/>
            <person name="Higo A."/>
            <person name="Hirakawa Y."/>
            <person name="Hundley H.N."/>
            <person name="Ikeda Y."/>
            <person name="Inoue K."/>
            <person name="Inoue S.I."/>
            <person name="Ishida S."/>
            <person name="Jia Q."/>
            <person name="Kakita M."/>
            <person name="Kanazawa T."/>
            <person name="Kawai Y."/>
            <person name="Kawashima T."/>
            <person name="Kennedy M."/>
            <person name="Kinose K."/>
            <person name="Kinoshita T."/>
            <person name="Kohara Y."/>
            <person name="Koide E."/>
            <person name="Komatsu K."/>
            <person name="Kopischke S."/>
            <person name="Kubo M."/>
            <person name="Kyozuka J."/>
            <person name="Lagercrantz U."/>
            <person name="Lin S.S."/>
            <person name="Lindquist E."/>
            <person name="Lipzen A.M."/>
            <person name="Lu C.W."/>
            <person name="De Luna E."/>
            <person name="Martienssen R.A."/>
            <person name="Minamino N."/>
            <person name="Mizutani M."/>
            <person name="Mizutani M."/>
            <person name="Mochizuki N."/>
            <person name="Monte I."/>
            <person name="Mosher R."/>
            <person name="Nagasaki H."/>
            <person name="Nakagami H."/>
            <person name="Naramoto S."/>
            <person name="Nishitani K."/>
            <person name="Ohtani M."/>
            <person name="Okamoto T."/>
            <person name="Okumura M."/>
            <person name="Phillips J."/>
            <person name="Pollak B."/>
            <person name="Reinders A."/>
            <person name="Rovekamp M."/>
            <person name="Sano R."/>
            <person name="Sawa S."/>
            <person name="Schmid M.W."/>
            <person name="Shirakawa M."/>
            <person name="Solano R."/>
            <person name="Spunde A."/>
            <person name="Suetsugu N."/>
            <person name="Sugano S."/>
            <person name="Sugiyama A."/>
            <person name="Sun R."/>
            <person name="Suzuki Y."/>
            <person name="Takenaka M."/>
            <person name="Takezawa D."/>
            <person name="Tomogane H."/>
            <person name="Tsuzuki M."/>
            <person name="Ueda T."/>
            <person name="Umeda M."/>
            <person name="Ward J.M."/>
            <person name="Watanabe Y."/>
            <person name="Yazaki K."/>
            <person name="Yokoyama R."/>
            <person name="Yoshitake Y."/>
            <person name="Yotsui I."/>
            <person name="Zachgo S."/>
            <person name="Schmutz J."/>
        </authorList>
    </citation>
    <scope>NUCLEOTIDE SEQUENCE [LARGE SCALE GENOMIC DNA]</scope>
    <source>
        <strain evidence="2">Tak-1</strain>
    </source>
</reference>
<proteinExistence type="predicted"/>
<gene>
    <name evidence="1" type="ORF">MARPO_0066s0048</name>
</gene>
<evidence type="ECO:0000313" key="1">
    <source>
        <dbReference type="EMBL" id="PTQ36090.1"/>
    </source>
</evidence>
<sequence>MTFFGRNELERSDYSRHMLRLDKEDRGKFTEKFCAAAPDLFISLLNIDPRFKEKRHKSNQGSILDMRRCFWMSSTCTLNTSGQMCS</sequence>
<evidence type="ECO:0000313" key="2">
    <source>
        <dbReference type="Proteomes" id="UP000244005"/>
    </source>
</evidence>
<keyword evidence="2" id="KW-1185">Reference proteome</keyword>
<dbReference type="AlphaFoldDB" id="A0A2R6WQE6"/>
<organism evidence="1 2">
    <name type="scientific">Marchantia polymorpha</name>
    <name type="common">Common liverwort</name>
    <name type="synonym">Marchantia aquatica</name>
    <dbReference type="NCBI Taxonomy" id="3197"/>
    <lineage>
        <taxon>Eukaryota</taxon>
        <taxon>Viridiplantae</taxon>
        <taxon>Streptophyta</taxon>
        <taxon>Embryophyta</taxon>
        <taxon>Marchantiophyta</taxon>
        <taxon>Marchantiopsida</taxon>
        <taxon>Marchantiidae</taxon>
        <taxon>Marchantiales</taxon>
        <taxon>Marchantiaceae</taxon>
        <taxon>Marchantia</taxon>
    </lineage>
</organism>